<gene>
    <name evidence="12" type="ORF">ICEApl1.58</name>
</gene>
<evidence type="ECO:0000313" key="19">
    <source>
        <dbReference type="EMBL" id="ANC66729.1"/>
    </source>
</evidence>
<dbReference type="EMBL" id="KU551309">
    <property type="protein sequence ID" value="ANC65580.1"/>
    <property type="molecule type" value="Genomic_DNA"/>
</dbReference>
<evidence type="ECO:0000313" key="24">
    <source>
        <dbReference type="EMBL" id="ANC67069.1"/>
    </source>
</evidence>
<dbReference type="AlphaFoldDB" id="A0A1B0WQQ3"/>
<dbReference type="EMBL" id="KU551337">
    <property type="protein sequence ID" value="ANC67409.1"/>
    <property type="molecule type" value="Genomic_DNA"/>
</dbReference>
<dbReference type="EMBL" id="KU551311">
    <property type="protein sequence ID" value="ANC65709.1"/>
    <property type="molecule type" value="Genomic_DNA"/>
</dbReference>
<dbReference type="EMBL" id="KU551310">
    <property type="protein sequence ID" value="ANC65648.1"/>
    <property type="molecule type" value="Genomic_DNA"/>
</dbReference>
<evidence type="ECO:0000313" key="26">
    <source>
        <dbReference type="EMBL" id="ANC67205.1"/>
    </source>
</evidence>
<evidence type="ECO:0000313" key="9">
    <source>
        <dbReference type="EMBL" id="ANC66049.1"/>
    </source>
</evidence>
<name>A0A1B0WQQ3_ACTPL</name>
<dbReference type="EMBL" id="KU551323">
    <property type="protein sequence ID" value="ANC66457.1"/>
    <property type="molecule type" value="Genomic_DNA"/>
</dbReference>
<evidence type="ECO:0000313" key="32">
    <source>
        <dbReference type="EMBL" id="ANC67612.1"/>
    </source>
</evidence>
<evidence type="ECO:0000313" key="28">
    <source>
        <dbReference type="EMBL" id="ANC67341.1"/>
    </source>
</evidence>
<dbReference type="EMBL" id="KU551332">
    <property type="protein sequence ID" value="ANC67069.1"/>
    <property type="molecule type" value="Genomic_DNA"/>
</dbReference>
<proteinExistence type="predicted"/>
<evidence type="ECO:0000313" key="6">
    <source>
        <dbReference type="EMBL" id="ANC65845.1"/>
    </source>
</evidence>
<dbReference type="EMBL" id="KU551330">
    <property type="protein sequence ID" value="ANC66933.1"/>
    <property type="molecule type" value="Genomic_DNA"/>
</dbReference>
<dbReference type="EMBL" id="KU551336">
    <property type="protein sequence ID" value="ANC67341.1"/>
    <property type="molecule type" value="Genomic_DNA"/>
</dbReference>
<evidence type="ECO:0000256" key="1">
    <source>
        <dbReference type="SAM" id="Phobius"/>
    </source>
</evidence>
<evidence type="ECO:0000313" key="2">
    <source>
        <dbReference type="EMBL" id="ANC65580.1"/>
    </source>
</evidence>
<keyword evidence="1" id="KW-1133">Transmembrane helix</keyword>
<evidence type="ECO:0000313" key="20">
    <source>
        <dbReference type="EMBL" id="ANC66797.1"/>
    </source>
</evidence>
<accession>A0A1B0WQQ3</accession>
<evidence type="ECO:0000313" key="22">
    <source>
        <dbReference type="EMBL" id="ANC66933.1"/>
    </source>
</evidence>
<evidence type="ECO:0000313" key="31">
    <source>
        <dbReference type="EMBL" id="ANC67544.1"/>
    </source>
</evidence>
<dbReference type="EMBL" id="KU551312">
    <property type="protein sequence ID" value="ANC65777.1"/>
    <property type="molecule type" value="Genomic_DNA"/>
</dbReference>
<feature type="transmembrane region" description="Helical" evidence="1">
    <location>
        <begin position="49"/>
        <end position="70"/>
    </location>
</feature>
<dbReference type="EMBL" id="KU551334">
    <property type="protein sequence ID" value="ANC67205.1"/>
    <property type="molecule type" value="Genomic_DNA"/>
</dbReference>
<evidence type="ECO:0000313" key="7">
    <source>
        <dbReference type="EMBL" id="ANC65913.1"/>
    </source>
</evidence>
<evidence type="ECO:0000313" key="29">
    <source>
        <dbReference type="EMBL" id="ANC67409.1"/>
    </source>
</evidence>
<dbReference type="EMBL" id="KU551327">
    <property type="protein sequence ID" value="ANC66729.1"/>
    <property type="molecule type" value="Genomic_DNA"/>
</dbReference>
<dbReference type="EMBL" id="KU551318">
    <property type="protein sequence ID" value="ANC66185.1"/>
    <property type="molecule type" value="Genomic_DNA"/>
</dbReference>
<dbReference type="EMBL" id="KU551324">
    <property type="protein sequence ID" value="ANC66525.1"/>
    <property type="molecule type" value="Genomic_DNA"/>
</dbReference>
<evidence type="ECO:0000313" key="10">
    <source>
        <dbReference type="EMBL" id="ANC66117.1"/>
    </source>
</evidence>
<evidence type="ECO:0000313" key="23">
    <source>
        <dbReference type="EMBL" id="ANC67001.1"/>
    </source>
</evidence>
<evidence type="ECO:0000313" key="14">
    <source>
        <dbReference type="EMBL" id="ANC66389.1"/>
    </source>
</evidence>
<keyword evidence="1" id="KW-0812">Transmembrane</keyword>
<dbReference type="EMBL" id="KU551315">
    <property type="protein sequence ID" value="ANC65981.1"/>
    <property type="molecule type" value="Genomic_DNA"/>
</dbReference>
<protein>
    <submittedName>
        <fullName evidence="12">Uncharacterized protein</fullName>
    </submittedName>
</protein>
<evidence type="ECO:0000313" key="12">
    <source>
        <dbReference type="EMBL" id="ANC66253.1"/>
    </source>
</evidence>
<dbReference type="EMBL" id="KU551320">
    <property type="protein sequence ID" value="ANC66253.1"/>
    <property type="molecule type" value="Genomic_DNA"/>
</dbReference>
<evidence type="ECO:0000313" key="27">
    <source>
        <dbReference type="EMBL" id="ANC67273.1"/>
    </source>
</evidence>
<dbReference type="EMBL" id="KU551322">
    <property type="protein sequence ID" value="ANC66389.1"/>
    <property type="molecule type" value="Genomic_DNA"/>
</dbReference>
<dbReference type="EMBL" id="KU551335">
    <property type="protein sequence ID" value="ANC67273.1"/>
    <property type="molecule type" value="Genomic_DNA"/>
</dbReference>
<feature type="transmembrane region" description="Helical" evidence="1">
    <location>
        <begin position="25"/>
        <end position="43"/>
    </location>
</feature>
<organism evidence="12">
    <name type="scientific">Actinobacillus pleuropneumoniae</name>
    <name type="common">Haemophilus pleuropneumoniae</name>
    <dbReference type="NCBI Taxonomy" id="715"/>
    <lineage>
        <taxon>Bacteria</taxon>
        <taxon>Pseudomonadati</taxon>
        <taxon>Pseudomonadota</taxon>
        <taxon>Gammaproteobacteria</taxon>
        <taxon>Pasteurellales</taxon>
        <taxon>Pasteurellaceae</taxon>
        <taxon>Actinobacillus</taxon>
    </lineage>
</organism>
<dbReference type="EMBL" id="KU551321">
    <property type="protein sequence ID" value="ANC66321.1"/>
    <property type="molecule type" value="Genomic_DNA"/>
</dbReference>
<sequence>MIKRLLKLVSSNWDKKTMLLVSEDFRKIGTYILGIAFVAMFVQNDNIPLLLAIIIMIFGGIAWFCGVLLAKYCNNLMETDGA</sequence>
<dbReference type="EMBL" id="KU551325">
    <property type="protein sequence ID" value="ANC66593.1"/>
    <property type="molecule type" value="Genomic_DNA"/>
</dbReference>
<evidence type="ECO:0000313" key="18">
    <source>
        <dbReference type="EMBL" id="ANC66661.1"/>
    </source>
</evidence>
<reference evidence="12" key="1">
    <citation type="journal article" date="2016" name="Front. Microbiol.">
        <title>ICEApl1, an Integrative Conjugative Element Related to ICEHin1056, Identified in the Pig Pathogen Actinobacillus pleuropneumoniae.</title>
        <authorList>
            <person name="Bosse J.T."/>
            <person name="Li Y."/>
            <person name="Fernandez Crespo R."/>
            <person name="Chaudhuri R.R."/>
            <person name="Rogers J."/>
            <person name="Holden M.T."/>
            <person name="Maskell D.J."/>
            <person name="Tucker A.W."/>
            <person name="Wren B.W."/>
            <person name="Rycroft A.N."/>
            <person name="Langford P.R."/>
            <person name="Consortium T.B."/>
        </authorList>
    </citation>
    <scope>NUCLEOTIDE SEQUENCE</scope>
    <source>
        <strain evidence="2">MIDG2427</strain>
        <strain evidence="3">MIDG2648</strain>
        <strain evidence="4">MIDG2652</strain>
        <strain evidence="5">MIDG2654</strain>
        <strain evidence="6">MIDG2657</strain>
        <strain evidence="7">MIDG2663</strain>
        <strain evidence="8">MIDG2664</strain>
        <strain evidence="9">MIDG3200</strain>
        <strain evidence="10">MIDG3201</strain>
        <strain evidence="11">MIDG3221</strain>
        <strain evidence="12">MIDG3229</strain>
        <strain evidence="13">MIDG3232</strain>
        <strain evidence="14">MIDG3339</strain>
        <strain evidence="15">MIDG3344</strain>
        <strain evidence="16">MIDG3346</strain>
        <strain evidence="17">MIDG3349</strain>
        <strain evidence="18">MIDG3357</strain>
        <strain evidence="19">MIDG3368</strain>
        <strain evidence="20">MIDG3370</strain>
        <strain evidence="21">MIDG3371</strain>
        <strain evidence="22">MIDG3372</strain>
        <strain evidence="23">MIDG3378</strain>
        <strain evidence="24">MIDG3381</strain>
        <strain evidence="25">MIDG3386</strain>
        <strain evidence="26">MIDG3388</strain>
        <strain evidence="27">MIDG3389</strain>
        <strain evidence="28">MIDG3395</strain>
        <strain evidence="29">MIDG3401</strain>
        <strain evidence="30">MIDG3409</strain>
        <strain evidence="31">MIDG3458</strain>
        <strain evidence="32">MIDG3469</strain>
    </source>
</reference>
<evidence type="ECO:0000313" key="15">
    <source>
        <dbReference type="EMBL" id="ANC66457.1"/>
    </source>
</evidence>
<dbReference type="EMBL" id="KU551314">
    <property type="protein sequence ID" value="ANC65913.1"/>
    <property type="molecule type" value="Genomic_DNA"/>
</dbReference>
<dbReference type="EMBL" id="KU551329">
    <property type="protein sequence ID" value="ANC66865.1"/>
    <property type="molecule type" value="Genomic_DNA"/>
</dbReference>
<evidence type="ECO:0000313" key="30">
    <source>
        <dbReference type="EMBL" id="ANC67477.1"/>
    </source>
</evidence>
<evidence type="ECO:0000313" key="11">
    <source>
        <dbReference type="EMBL" id="ANC66185.1"/>
    </source>
</evidence>
<dbReference type="EMBL" id="KU551340">
    <property type="protein sequence ID" value="ANC67612.1"/>
    <property type="molecule type" value="Genomic_DNA"/>
</dbReference>
<dbReference type="EMBL" id="KU551333">
    <property type="protein sequence ID" value="ANC67137.1"/>
    <property type="molecule type" value="Genomic_DNA"/>
</dbReference>
<dbReference type="EMBL" id="KU551338">
    <property type="protein sequence ID" value="ANC67477.1"/>
    <property type="molecule type" value="Genomic_DNA"/>
</dbReference>
<evidence type="ECO:0000313" key="3">
    <source>
        <dbReference type="EMBL" id="ANC65648.1"/>
    </source>
</evidence>
<evidence type="ECO:0000313" key="13">
    <source>
        <dbReference type="EMBL" id="ANC66321.1"/>
    </source>
</evidence>
<dbReference type="EMBL" id="KU551317">
    <property type="protein sequence ID" value="ANC66117.1"/>
    <property type="molecule type" value="Genomic_DNA"/>
</dbReference>
<evidence type="ECO:0000313" key="21">
    <source>
        <dbReference type="EMBL" id="ANC66865.1"/>
    </source>
</evidence>
<dbReference type="EMBL" id="KU551339">
    <property type="protein sequence ID" value="ANC67544.1"/>
    <property type="molecule type" value="Genomic_DNA"/>
</dbReference>
<dbReference type="EMBL" id="KU551328">
    <property type="protein sequence ID" value="ANC66797.1"/>
    <property type="molecule type" value="Genomic_DNA"/>
</dbReference>
<dbReference type="EMBL" id="KU551326">
    <property type="protein sequence ID" value="ANC66661.1"/>
    <property type="molecule type" value="Genomic_DNA"/>
</dbReference>
<evidence type="ECO:0000313" key="5">
    <source>
        <dbReference type="EMBL" id="ANC65777.1"/>
    </source>
</evidence>
<dbReference type="EMBL" id="KU551313">
    <property type="protein sequence ID" value="ANC65845.1"/>
    <property type="molecule type" value="Genomic_DNA"/>
</dbReference>
<evidence type="ECO:0000313" key="25">
    <source>
        <dbReference type="EMBL" id="ANC67137.1"/>
    </source>
</evidence>
<keyword evidence="1" id="KW-0472">Membrane</keyword>
<evidence type="ECO:0000313" key="17">
    <source>
        <dbReference type="EMBL" id="ANC66593.1"/>
    </source>
</evidence>
<evidence type="ECO:0000313" key="16">
    <source>
        <dbReference type="EMBL" id="ANC66525.1"/>
    </source>
</evidence>
<evidence type="ECO:0000313" key="4">
    <source>
        <dbReference type="EMBL" id="ANC65709.1"/>
    </source>
</evidence>
<evidence type="ECO:0000313" key="8">
    <source>
        <dbReference type="EMBL" id="ANC65981.1"/>
    </source>
</evidence>
<dbReference type="EMBL" id="KU551316">
    <property type="protein sequence ID" value="ANC66049.1"/>
    <property type="molecule type" value="Genomic_DNA"/>
</dbReference>
<dbReference type="EMBL" id="KU551331">
    <property type="protein sequence ID" value="ANC67001.1"/>
    <property type="molecule type" value="Genomic_DNA"/>
</dbReference>